<dbReference type="Gene3D" id="3.50.50.60">
    <property type="entry name" value="FAD/NAD(P)-binding domain"/>
    <property type="match status" value="1"/>
</dbReference>
<proteinExistence type="predicted"/>
<gene>
    <name evidence="2" type="ORF">DP115_27605</name>
</gene>
<keyword evidence="3" id="KW-1185">Reference proteome</keyword>
<evidence type="ECO:0000313" key="3">
    <source>
        <dbReference type="Proteomes" id="UP000762253"/>
    </source>
</evidence>
<dbReference type="InterPro" id="IPR050281">
    <property type="entry name" value="Flavin_monoamine_oxidase"/>
</dbReference>
<dbReference type="PANTHER" id="PTHR10742:SF342">
    <property type="entry name" value="AMINE OXIDASE"/>
    <property type="match status" value="1"/>
</dbReference>
<sequence length="509" mass="56875">MDTKILLEQCQLVNFQKGKKITILGAGIAGLVAAYELERLGHEVEILEGSPRIGGRVWTHRFGNSPDAPYAELGAMRIPSEHEMTLHYVHEMGLSDKLCKFMTVFEESNAMMNINGQVLQMKDAPRVLQQTEGGIFSDTRYSEKTRTFAAWLKTIINTIAPGNLRSEFERDLQSHLIDELERLDLNPYFSEDGETIDLNSFLTQNPSFRAKCSQGLDIFLGDIITETSHDLLQLKGGMDQLIQRLAASITGEIKCNCEIVALRVQFDHVQITYKENGQLHTRRCDYVLCTIPFSVLRKMELSGFDDDKLDSIHNTVYCPGTKVAFHARESFWEKNGIKGGASFSGEGVRQTYYPSVKFNPERGSVMLASYTIGDDAQRMGMMSEQERFDYVQNTVSKIHPELNEAGMILDKASIAWGNYKWSAGGCTIHWNSADGSASYLKAQRPQNTLFFAGEHCSRFPAWLQGSIESAVEAVYDIVKHKPALQSTAIPVAVTVSAKNRQLAAVGSAW</sequence>
<comment type="caution">
    <text evidence="2">The sequence shown here is derived from an EMBL/GenBank/DDBJ whole genome shotgun (WGS) entry which is preliminary data.</text>
</comment>
<dbReference type="RefSeq" id="WP_169267865.1">
    <property type="nucleotide sequence ID" value="NZ_QMEC01000148.1"/>
</dbReference>
<reference evidence="2 3" key="1">
    <citation type="submission" date="2018-06" db="EMBL/GenBank/DDBJ databases">
        <title>Comparative genomics of Brasilonema spp. strains.</title>
        <authorList>
            <person name="Alvarenga D.O."/>
            <person name="Fiore M.F."/>
            <person name="Varani A.M."/>
        </authorList>
    </citation>
    <scope>NUCLEOTIDE SEQUENCE [LARGE SCALE GENOMIC DNA]</scope>
    <source>
        <strain evidence="2 3">UFV-OR1</strain>
    </source>
</reference>
<name>A0ABX1MGT8_9CYAN</name>
<dbReference type="PANTHER" id="PTHR10742">
    <property type="entry name" value="FLAVIN MONOAMINE OXIDASE"/>
    <property type="match status" value="1"/>
</dbReference>
<dbReference type="Pfam" id="PF01593">
    <property type="entry name" value="Amino_oxidase"/>
    <property type="match status" value="1"/>
</dbReference>
<organism evidence="2 3">
    <name type="scientific">Brasilonema octagenarum UFV-OR1</name>
    <dbReference type="NCBI Taxonomy" id="417115"/>
    <lineage>
        <taxon>Bacteria</taxon>
        <taxon>Bacillati</taxon>
        <taxon>Cyanobacteriota</taxon>
        <taxon>Cyanophyceae</taxon>
        <taxon>Nostocales</taxon>
        <taxon>Scytonemataceae</taxon>
        <taxon>Brasilonema</taxon>
        <taxon>Octagenarum group</taxon>
    </lineage>
</organism>
<evidence type="ECO:0000313" key="2">
    <source>
        <dbReference type="EMBL" id="NMF66300.1"/>
    </source>
</evidence>
<feature type="domain" description="Amine oxidase" evidence="1">
    <location>
        <begin position="28"/>
        <end position="477"/>
    </location>
</feature>
<dbReference type="SUPFAM" id="SSF54373">
    <property type="entry name" value="FAD-linked reductases, C-terminal domain"/>
    <property type="match status" value="1"/>
</dbReference>
<protein>
    <submittedName>
        <fullName evidence="2">Monoamine oxidase</fullName>
    </submittedName>
</protein>
<dbReference type="InterPro" id="IPR036188">
    <property type="entry name" value="FAD/NAD-bd_sf"/>
</dbReference>
<dbReference type="Gene3D" id="1.20.1440.240">
    <property type="match status" value="1"/>
</dbReference>
<accession>A0ABX1MGT8</accession>
<dbReference type="SUPFAM" id="SSF51905">
    <property type="entry name" value="FAD/NAD(P)-binding domain"/>
    <property type="match status" value="1"/>
</dbReference>
<dbReference type="InterPro" id="IPR002937">
    <property type="entry name" value="Amino_oxidase"/>
</dbReference>
<evidence type="ECO:0000259" key="1">
    <source>
        <dbReference type="Pfam" id="PF01593"/>
    </source>
</evidence>
<dbReference type="EMBL" id="QMEC01000148">
    <property type="protein sequence ID" value="NMF66300.1"/>
    <property type="molecule type" value="Genomic_DNA"/>
</dbReference>
<dbReference type="Gene3D" id="3.90.660.10">
    <property type="match status" value="1"/>
</dbReference>
<dbReference type="Proteomes" id="UP000762253">
    <property type="component" value="Unassembled WGS sequence"/>
</dbReference>